<name>A0AA40CTZ8_9PEZI</name>
<proteinExistence type="predicted"/>
<dbReference type="Pfam" id="PF11017">
    <property type="entry name" value="DUF2855"/>
    <property type="match status" value="1"/>
</dbReference>
<dbReference type="EMBL" id="JAUJDW010000034">
    <property type="protein sequence ID" value="KAK0650647.1"/>
    <property type="molecule type" value="Genomic_DNA"/>
</dbReference>
<protein>
    <submittedName>
        <fullName evidence="1">Uncharacterized protein</fullName>
    </submittedName>
</protein>
<keyword evidence="2" id="KW-1185">Reference proteome</keyword>
<dbReference type="Proteomes" id="UP001175001">
    <property type="component" value="Unassembled WGS sequence"/>
</dbReference>
<evidence type="ECO:0000313" key="2">
    <source>
        <dbReference type="Proteomes" id="UP001175001"/>
    </source>
</evidence>
<accession>A0AA40CTZ8</accession>
<gene>
    <name evidence="1" type="ORF">DIS24_g6695</name>
</gene>
<comment type="caution">
    <text evidence="1">The sequence shown here is derived from an EMBL/GenBank/DDBJ whole genome shotgun (WGS) entry which is preliminary data.</text>
</comment>
<organism evidence="1 2">
    <name type="scientific">Lasiodiplodia hormozganensis</name>
    <dbReference type="NCBI Taxonomy" id="869390"/>
    <lineage>
        <taxon>Eukaryota</taxon>
        <taxon>Fungi</taxon>
        <taxon>Dikarya</taxon>
        <taxon>Ascomycota</taxon>
        <taxon>Pezizomycotina</taxon>
        <taxon>Dothideomycetes</taxon>
        <taxon>Dothideomycetes incertae sedis</taxon>
        <taxon>Botryosphaeriales</taxon>
        <taxon>Botryosphaeriaceae</taxon>
        <taxon>Lasiodiplodia</taxon>
    </lineage>
</organism>
<sequence length="445" mass="48018">MANTIHTTSKRDLIHAISKQDNSHHAVFPVTSPLSTPLAPNSIRIRTTLIFLSSNNLTYACLGDALGWWSTYPMPPAPIAPAPYNDGSAWGIVPAWGYATVEASTIDDGAALPPGTELYGYWPTTSTATDLQLTPAPDGAPGHWVETSPHRQGLMRMYNRYIEQPIARGKDCDDVAAARVLALRTAFKPLWECGYLNSRYVYPDLSAAKATAPVHPFGVPGLPWSESDADLRKAVAVSLSAASKTGRGFAWNLLRDRAAGSGPLALLQATSAPGVVKTFAEGDGTPPNKAVGYDELGGAAGVGWVLGFRPEKVVVFDFGTRPGVLEGFLEALKEKGGEAVQVSVVAVGQEMKVYSEADMKAGMESMEKFQKVQFNTSPVRDRAIEIEGGDAYFAKMNEAWKRCEEEGGLGEFETVWLDGVEGIEKVWQDLCEQKVKPSETVIVRV</sequence>
<dbReference type="AlphaFoldDB" id="A0AA40CTZ8"/>
<evidence type="ECO:0000313" key="1">
    <source>
        <dbReference type="EMBL" id="KAK0650647.1"/>
    </source>
</evidence>
<dbReference type="InterPro" id="IPR021276">
    <property type="entry name" value="DUF2855"/>
</dbReference>
<reference evidence="1" key="1">
    <citation type="submission" date="2023-06" db="EMBL/GenBank/DDBJ databases">
        <title>Multi-omics analyses reveal the molecular pathogenesis toolkit of Lasiodiplodia hormozganensis, a cross-kingdom pathogen.</title>
        <authorList>
            <person name="Felix C."/>
            <person name="Meneses R."/>
            <person name="Goncalves M.F.M."/>
            <person name="Tilleman L."/>
            <person name="Duarte A.S."/>
            <person name="Jorrin-Novo J.V."/>
            <person name="Van De Peer Y."/>
            <person name="Deforce D."/>
            <person name="Van Nieuwerburgh F."/>
            <person name="Esteves A.C."/>
            <person name="Alves A."/>
        </authorList>
    </citation>
    <scope>NUCLEOTIDE SEQUENCE</scope>
    <source>
        <strain evidence="1">CBS 339.90</strain>
    </source>
</reference>